<dbReference type="GO" id="GO:0016020">
    <property type="term" value="C:membrane"/>
    <property type="evidence" value="ECO:0007669"/>
    <property type="project" value="UniProtKB-SubCell"/>
</dbReference>
<keyword evidence="5 6" id="KW-0472">Membrane</keyword>
<evidence type="ECO:0000313" key="7">
    <source>
        <dbReference type="EMBL" id="KAF2149422.1"/>
    </source>
</evidence>
<feature type="transmembrane region" description="Helical" evidence="6">
    <location>
        <begin position="357"/>
        <end position="382"/>
    </location>
</feature>
<feature type="transmembrane region" description="Helical" evidence="6">
    <location>
        <begin position="229"/>
        <end position="255"/>
    </location>
</feature>
<comment type="subcellular location">
    <subcellularLocation>
        <location evidence="1">Membrane</location>
    </subcellularLocation>
</comment>
<keyword evidence="3" id="KW-0496">Mitochondrion</keyword>
<reference evidence="7" key="1">
    <citation type="journal article" date="2020" name="Stud. Mycol.">
        <title>101 Dothideomycetes genomes: a test case for predicting lifestyles and emergence of pathogens.</title>
        <authorList>
            <person name="Haridas S."/>
            <person name="Albert R."/>
            <person name="Binder M."/>
            <person name="Bloem J."/>
            <person name="Labutti K."/>
            <person name="Salamov A."/>
            <person name="Andreopoulos B."/>
            <person name="Baker S."/>
            <person name="Barry K."/>
            <person name="Bills G."/>
            <person name="Bluhm B."/>
            <person name="Cannon C."/>
            <person name="Castanera R."/>
            <person name="Culley D."/>
            <person name="Daum C."/>
            <person name="Ezra D."/>
            <person name="Gonzalez J."/>
            <person name="Henrissat B."/>
            <person name="Kuo A."/>
            <person name="Liang C."/>
            <person name="Lipzen A."/>
            <person name="Lutzoni F."/>
            <person name="Magnuson J."/>
            <person name="Mondo S."/>
            <person name="Nolan M."/>
            <person name="Ohm R."/>
            <person name="Pangilinan J."/>
            <person name="Park H.-J."/>
            <person name="Ramirez L."/>
            <person name="Alfaro M."/>
            <person name="Sun H."/>
            <person name="Tritt A."/>
            <person name="Yoshinaga Y."/>
            <person name="Zwiers L.-H."/>
            <person name="Turgeon B."/>
            <person name="Goodwin S."/>
            <person name="Spatafora J."/>
            <person name="Crous P."/>
            <person name="Grigoriev I."/>
        </authorList>
    </citation>
    <scope>NUCLEOTIDE SEQUENCE</scope>
    <source>
        <strain evidence="7">CBS 260.36</strain>
    </source>
</reference>
<organism evidence="7 8">
    <name type="scientific">Myriangium duriaei CBS 260.36</name>
    <dbReference type="NCBI Taxonomy" id="1168546"/>
    <lineage>
        <taxon>Eukaryota</taxon>
        <taxon>Fungi</taxon>
        <taxon>Dikarya</taxon>
        <taxon>Ascomycota</taxon>
        <taxon>Pezizomycotina</taxon>
        <taxon>Dothideomycetes</taxon>
        <taxon>Dothideomycetidae</taxon>
        <taxon>Myriangiales</taxon>
        <taxon>Myriangiaceae</taxon>
        <taxon>Myriangium</taxon>
    </lineage>
</organism>
<protein>
    <submittedName>
        <fullName evidence="7">Uncharacterized protein</fullName>
    </submittedName>
</protein>
<accession>A0A9P4ISX8</accession>
<feature type="transmembrane region" description="Helical" evidence="6">
    <location>
        <begin position="152"/>
        <end position="170"/>
    </location>
</feature>
<keyword evidence="3" id="KW-0999">Mitochondrion inner membrane</keyword>
<comment type="caution">
    <text evidence="7">The sequence shown here is derived from an EMBL/GenBank/DDBJ whole genome shotgun (WGS) entry which is preliminary data.</text>
</comment>
<feature type="transmembrane region" description="Helical" evidence="6">
    <location>
        <begin position="275"/>
        <end position="295"/>
    </location>
</feature>
<feature type="transmembrane region" description="Helical" evidence="6">
    <location>
        <begin position="50"/>
        <end position="69"/>
    </location>
</feature>
<dbReference type="AlphaFoldDB" id="A0A9P4ISX8"/>
<dbReference type="Proteomes" id="UP000799439">
    <property type="component" value="Unassembled WGS sequence"/>
</dbReference>
<dbReference type="SUPFAM" id="SSF103506">
    <property type="entry name" value="Mitochondrial carrier"/>
    <property type="match status" value="1"/>
</dbReference>
<evidence type="ECO:0000256" key="3">
    <source>
        <dbReference type="ARBA" id="ARBA00022792"/>
    </source>
</evidence>
<evidence type="ECO:0000256" key="1">
    <source>
        <dbReference type="ARBA" id="ARBA00004370"/>
    </source>
</evidence>
<evidence type="ECO:0000256" key="6">
    <source>
        <dbReference type="SAM" id="Phobius"/>
    </source>
</evidence>
<dbReference type="InterPro" id="IPR023395">
    <property type="entry name" value="MCP_dom_sf"/>
</dbReference>
<sequence length="398" mass="43497">MTGIHREMLGHLVRRGADVYLNNNNDAYVQSSKDQVNASQNPSWQDVQPAAVIVVVFTVLVFLFVYASLKYTLGEVVSTLTMIESPSALAVAEYEQPPPAYKDDENADDPVNKTAVLDETILVVQEKPITSSIRSTIRHLGRIGGFRARWRGLGIAIVYNIAQGIAAVGLRGLFSFFLGPVIGFFLGSIVATVALCRVHMTWTHIMISAPSSLPWYRRIPRGPTYFKTLIIPAAIFAIAQHLTIVLPLGVASMFGGLPDATALDNAVMRNELGRFAALLATAAFVALAILLPATVTLTRVEASLLPDDAETIVSFDRTLGGAAANLVGFGKINFRALYDAAWRSFDKSSRIRLIKFYVKYIAIIFMVDFIFFGIMFAEVAVFGRTGMFMTLQTFAAQG</sequence>
<evidence type="ECO:0000313" key="8">
    <source>
        <dbReference type="Proteomes" id="UP000799439"/>
    </source>
</evidence>
<keyword evidence="8" id="KW-1185">Reference proteome</keyword>
<dbReference type="EMBL" id="ML996091">
    <property type="protein sequence ID" value="KAF2149422.1"/>
    <property type="molecule type" value="Genomic_DNA"/>
</dbReference>
<keyword evidence="2 6" id="KW-0812">Transmembrane</keyword>
<evidence type="ECO:0000256" key="4">
    <source>
        <dbReference type="ARBA" id="ARBA00022989"/>
    </source>
</evidence>
<proteinExistence type="predicted"/>
<keyword evidence="4 6" id="KW-1133">Transmembrane helix</keyword>
<dbReference type="OrthoDB" id="2896006at2759"/>
<name>A0A9P4ISX8_9PEZI</name>
<feature type="transmembrane region" description="Helical" evidence="6">
    <location>
        <begin position="176"/>
        <end position="196"/>
    </location>
</feature>
<gene>
    <name evidence="7" type="ORF">K461DRAFT_281800</name>
</gene>
<evidence type="ECO:0000256" key="5">
    <source>
        <dbReference type="ARBA" id="ARBA00023136"/>
    </source>
</evidence>
<evidence type="ECO:0000256" key="2">
    <source>
        <dbReference type="ARBA" id="ARBA00022692"/>
    </source>
</evidence>